<evidence type="ECO:0000256" key="17">
    <source>
        <dbReference type="PIRSR" id="PIRSR006337-3"/>
    </source>
</evidence>
<evidence type="ECO:0000256" key="12">
    <source>
        <dbReference type="ARBA" id="ARBA00034013"/>
    </source>
</evidence>
<keyword evidence="6" id="KW-0963">Cytoplasm</keyword>
<evidence type="ECO:0000256" key="8">
    <source>
        <dbReference type="ARBA" id="ARBA00023277"/>
    </source>
</evidence>
<dbReference type="CDD" id="cd11325">
    <property type="entry name" value="AmyAc_GTHase"/>
    <property type="match status" value="1"/>
</dbReference>
<dbReference type="SUPFAM" id="SSF81296">
    <property type="entry name" value="E set domains"/>
    <property type="match status" value="1"/>
</dbReference>
<proteinExistence type="inferred from homology"/>
<evidence type="ECO:0000259" key="18">
    <source>
        <dbReference type="SMART" id="SM00642"/>
    </source>
</evidence>
<dbReference type="PATRIC" id="fig|1653334.4.peg.2835"/>
<dbReference type="GO" id="GO:0005992">
    <property type="term" value="P:trehalose biosynthetic process"/>
    <property type="evidence" value="ECO:0007669"/>
    <property type="project" value="UniProtKB-UniRule"/>
</dbReference>
<evidence type="ECO:0000256" key="16">
    <source>
        <dbReference type="PIRSR" id="PIRSR006337-2"/>
    </source>
</evidence>
<dbReference type="SUPFAM" id="SSF51445">
    <property type="entry name" value="(Trans)glycosidases"/>
    <property type="match status" value="1"/>
</dbReference>
<feature type="binding site" evidence="16">
    <location>
        <begin position="256"/>
        <end position="261"/>
    </location>
    <ligand>
        <name>substrate</name>
    </ligand>
</feature>
<evidence type="ECO:0000256" key="4">
    <source>
        <dbReference type="ARBA" id="ARBA00012268"/>
    </source>
</evidence>
<evidence type="ECO:0000256" key="7">
    <source>
        <dbReference type="ARBA" id="ARBA00022801"/>
    </source>
</evidence>
<dbReference type="Pfam" id="PF00128">
    <property type="entry name" value="Alpha-amylase"/>
    <property type="match status" value="1"/>
</dbReference>
<evidence type="ECO:0000256" key="6">
    <source>
        <dbReference type="ARBA" id="ARBA00022490"/>
    </source>
</evidence>
<dbReference type="EC" id="3.2.1.141" evidence="4 13"/>
<dbReference type="InterPro" id="IPR014756">
    <property type="entry name" value="Ig_E-set"/>
</dbReference>
<dbReference type="Gene3D" id="2.60.40.10">
    <property type="entry name" value="Immunoglobulins"/>
    <property type="match status" value="1"/>
</dbReference>
<dbReference type="Pfam" id="PF11941">
    <property type="entry name" value="DUF3459"/>
    <property type="match status" value="1"/>
</dbReference>
<dbReference type="InterPro" id="IPR017853">
    <property type="entry name" value="GH"/>
</dbReference>
<dbReference type="Gene3D" id="3.20.20.80">
    <property type="entry name" value="Glycosidases"/>
    <property type="match status" value="1"/>
</dbReference>
<sequence>MSAFQFPITAGALIQARNRTRFRFFAPAQERVALMVEDWDPIPMQRDEAGWFTVEAECGAGARYRYRLQDGLLVPDPASRLQTPDVHDRSIVHDAETYAWRCPEWKGRPWQDSVIYELHTGLLGGYAGVAEHLPAIADIGVTAIQLMPIADFPGRRSWGYDGVLPFAPDTAYGDPHDLKALIDRAHELGLNIFLDVVYNHFGPDGSYLHAYAPDFFREDIETPWGAALDFRHPELRRFFKENVLYWLMEYRFDGLRFDAVHAIHDGDWLDEVGQAVRETVEEGRHVHLILENEHNDPEPLGGPFDGQWNDDFHHCVHVLLTGESAGYYGGFTEGTTQKLARSLAQGFVYQGETPPGSDEPRGGASAHLPPTAFVNHLQNHDQIGNRAFGERLTTLADKPALEAAIALLLLAPQIPMIFMGEETGSTEPFLFFTDHHPGLAPLVRDGRRKEFAAFPEFADPHKREMIPDPNDPETFERSRPVIAGEGGDMAREDLYRTLLGIRRTRIAPHLDGVESMGAEVIGDKAVIARWRLSYGGVMTLACNLSSDPVKPPGKVFPEVAPSHWVGRGMVRRELQGHSTILWLEENA</sequence>
<comment type="pathway">
    <text evidence="2 14">Glycan biosynthesis; trehalose biosynthesis.</text>
</comment>
<feature type="binding site" evidence="16">
    <location>
        <begin position="380"/>
        <end position="385"/>
    </location>
    <ligand>
        <name>substrate</name>
    </ligand>
</feature>
<organism evidence="19 20">
    <name type="scientific">Saliniramus fredricksonii</name>
    <dbReference type="NCBI Taxonomy" id="1653334"/>
    <lineage>
        <taxon>Bacteria</taxon>
        <taxon>Pseudomonadati</taxon>
        <taxon>Pseudomonadota</taxon>
        <taxon>Alphaproteobacteria</taxon>
        <taxon>Hyphomicrobiales</taxon>
        <taxon>Salinarimonadaceae</taxon>
        <taxon>Saliniramus</taxon>
    </lineage>
</organism>
<dbReference type="Proteomes" id="UP000050497">
    <property type="component" value="Unassembled WGS sequence"/>
</dbReference>
<dbReference type="InterPro" id="IPR044901">
    <property type="entry name" value="Trehalose_TreZ_E-set_sf"/>
</dbReference>
<dbReference type="STRING" id="1653334.GA0071312_2846"/>
<evidence type="ECO:0000256" key="3">
    <source>
        <dbReference type="ARBA" id="ARBA00008061"/>
    </source>
</evidence>
<evidence type="ECO:0000256" key="1">
    <source>
        <dbReference type="ARBA" id="ARBA00004496"/>
    </source>
</evidence>
<feature type="active site" description="Proton donor" evidence="15">
    <location>
        <position position="291"/>
    </location>
</feature>
<evidence type="ECO:0000313" key="19">
    <source>
        <dbReference type="EMBL" id="KPQ10982.1"/>
    </source>
</evidence>
<dbReference type="NCBIfam" id="TIGR02402">
    <property type="entry name" value="trehalose_TreZ"/>
    <property type="match status" value="1"/>
</dbReference>
<dbReference type="GO" id="GO:0033942">
    <property type="term" value="F:4-alpha-D-(1-&gt;4)-alpha-D-glucanotrehalose trehalohydrolase activity"/>
    <property type="evidence" value="ECO:0007669"/>
    <property type="project" value="UniProtKB-EC"/>
</dbReference>
<evidence type="ECO:0000256" key="14">
    <source>
        <dbReference type="PIRNR" id="PIRNR006337"/>
    </source>
</evidence>
<dbReference type="Gene3D" id="1.10.10.760">
    <property type="entry name" value="E-set domains of sugar-utilizing enzymes"/>
    <property type="match status" value="1"/>
</dbReference>
<reference evidence="19 20" key="1">
    <citation type="submission" date="2015-09" db="EMBL/GenBank/DDBJ databases">
        <title>Identification and resolution of microdiversity through metagenomic sequencing of parallel consortia.</title>
        <authorList>
            <person name="Nelson W.C."/>
            <person name="Romine M.F."/>
            <person name="Lindemann S.R."/>
        </authorList>
    </citation>
    <scope>NUCLEOTIDE SEQUENCE [LARGE SCALE GENOMIC DNA]</scope>
    <source>
        <strain evidence="19">HL-109</strain>
    </source>
</reference>
<keyword evidence="9 14" id="KW-0326">Glycosidase</keyword>
<protein>
    <recommendedName>
        <fullName evidence="5 13">Malto-oligosyltrehalose trehalohydrolase</fullName>
        <shortName evidence="14">MTHase</shortName>
        <ecNumber evidence="4 13">3.2.1.141</ecNumber>
    </recommendedName>
    <alternativeName>
        <fullName evidence="11 14">4-alpha-D-((1-&gt;4)-alpha-D-glucano)trehalose trehalohydrolase</fullName>
    </alternativeName>
    <alternativeName>
        <fullName evidence="10 14">Maltooligosyl trehalose trehalohydrolase</fullName>
    </alternativeName>
</protein>
<dbReference type="InterPro" id="IPR012768">
    <property type="entry name" value="Trehalose_TreZ"/>
</dbReference>
<feature type="active site" description="Nucleophile" evidence="15">
    <location>
        <position position="258"/>
    </location>
</feature>
<feature type="domain" description="Glycosyl hydrolase family 13 catalytic" evidence="18">
    <location>
        <begin position="125"/>
        <end position="502"/>
    </location>
</feature>
<evidence type="ECO:0000256" key="9">
    <source>
        <dbReference type="ARBA" id="ARBA00023295"/>
    </source>
</evidence>
<evidence type="ECO:0000256" key="15">
    <source>
        <dbReference type="PIRSR" id="PIRSR006337-1"/>
    </source>
</evidence>
<feature type="site" description="Transition state stabilizer" evidence="17">
    <location>
        <position position="381"/>
    </location>
</feature>
<dbReference type="EMBL" id="LJSX01000011">
    <property type="protein sequence ID" value="KPQ10982.1"/>
    <property type="molecule type" value="Genomic_DNA"/>
</dbReference>
<dbReference type="InterPro" id="IPR022567">
    <property type="entry name" value="DUF3459"/>
</dbReference>
<gene>
    <name evidence="19" type="primary">treZ</name>
    <name evidence="19" type="ORF">HLUCCO17_08710</name>
</gene>
<accession>A0A0P7Y3E4</accession>
<dbReference type="UniPathway" id="UPA00299"/>
<evidence type="ECO:0000256" key="2">
    <source>
        <dbReference type="ARBA" id="ARBA00005199"/>
    </source>
</evidence>
<evidence type="ECO:0000256" key="11">
    <source>
        <dbReference type="ARBA" id="ARBA00033284"/>
    </source>
</evidence>
<dbReference type="PANTHER" id="PTHR43651:SF11">
    <property type="entry name" value="MALTO-OLIGOSYLTREHALOSE TREHALOHYDROLASE"/>
    <property type="match status" value="1"/>
</dbReference>
<feature type="binding site" evidence="16">
    <location>
        <begin position="310"/>
        <end position="314"/>
    </location>
    <ligand>
        <name>substrate</name>
    </ligand>
</feature>
<evidence type="ECO:0000256" key="5">
    <source>
        <dbReference type="ARBA" id="ARBA00015938"/>
    </source>
</evidence>
<comment type="subcellular location">
    <subcellularLocation>
        <location evidence="1 15">Cytoplasm</location>
    </subcellularLocation>
</comment>
<dbReference type="GO" id="GO:0005737">
    <property type="term" value="C:cytoplasm"/>
    <property type="evidence" value="ECO:0007669"/>
    <property type="project" value="UniProtKB-SubCell"/>
</dbReference>
<comment type="similarity">
    <text evidence="3 14">Belongs to the glycosyl hydrolase 13 family.</text>
</comment>
<comment type="catalytic activity">
    <reaction evidence="12 14">
        <text>hydrolysis of (1-&gt;4)-alpha-D-glucosidic linkage in 4-alpha-D-[(1-&gt;4)-alpha-D-glucanosyl]n trehalose to yield trehalose and (1-&gt;4)-alpha-D-glucan.</text>
        <dbReference type="EC" id="3.2.1.141"/>
    </reaction>
</comment>
<dbReference type="InterPro" id="IPR006047">
    <property type="entry name" value="GH13_cat_dom"/>
</dbReference>
<dbReference type="PIRSF" id="PIRSF006337">
    <property type="entry name" value="Trehalose_TreZ"/>
    <property type="match status" value="1"/>
</dbReference>
<keyword evidence="7 14" id="KW-0378">Hydrolase</keyword>
<dbReference type="CDD" id="cd02853">
    <property type="entry name" value="E_set_MTHase_like_N"/>
    <property type="match status" value="1"/>
</dbReference>
<evidence type="ECO:0000256" key="10">
    <source>
        <dbReference type="ARBA" id="ARBA00032057"/>
    </source>
</evidence>
<evidence type="ECO:0000256" key="13">
    <source>
        <dbReference type="NCBIfam" id="TIGR02402"/>
    </source>
</evidence>
<comment type="caution">
    <text evidence="19">The sequence shown here is derived from an EMBL/GenBank/DDBJ whole genome shotgun (WGS) entry which is preliminary data.</text>
</comment>
<dbReference type="PANTHER" id="PTHR43651">
    <property type="entry name" value="1,4-ALPHA-GLUCAN-BRANCHING ENZYME"/>
    <property type="match status" value="1"/>
</dbReference>
<dbReference type="InterPro" id="IPR013783">
    <property type="entry name" value="Ig-like_fold"/>
</dbReference>
<keyword evidence="8" id="KW-0119">Carbohydrate metabolism</keyword>
<dbReference type="AlphaFoldDB" id="A0A0P7Y3E4"/>
<dbReference type="SMART" id="SM00642">
    <property type="entry name" value="Aamy"/>
    <property type="match status" value="1"/>
</dbReference>
<name>A0A0P7Y3E4_9HYPH</name>
<evidence type="ECO:0000313" key="20">
    <source>
        <dbReference type="Proteomes" id="UP000050497"/>
    </source>
</evidence>